<accession>A0A1M4VSS8</accession>
<sequence length="36" mass="4246">MNIFANFPKQADELANKHNLDFVVIMKLNHNTMEEQ</sequence>
<gene>
    <name evidence="1" type="ORF">SAMN05444274_102203</name>
</gene>
<keyword evidence="2" id="KW-1185">Reference proteome</keyword>
<evidence type="ECO:0000313" key="1">
    <source>
        <dbReference type="EMBL" id="SHE72181.1"/>
    </source>
</evidence>
<dbReference type="EMBL" id="FQUM01000002">
    <property type="protein sequence ID" value="SHE72181.1"/>
    <property type="molecule type" value="Genomic_DNA"/>
</dbReference>
<evidence type="ECO:0000313" key="2">
    <source>
        <dbReference type="Proteomes" id="UP000184164"/>
    </source>
</evidence>
<name>A0A1M4VSS8_9BACT</name>
<dbReference type="Proteomes" id="UP000184164">
    <property type="component" value="Unassembled WGS sequence"/>
</dbReference>
<proteinExistence type="predicted"/>
<reference evidence="1 2" key="1">
    <citation type="submission" date="2016-11" db="EMBL/GenBank/DDBJ databases">
        <authorList>
            <person name="Jaros S."/>
            <person name="Januszkiewicz K."/>
            <person name="Wedrychowicz H."/>
        </authorList>
    </citation>
    <scope>NUCLEOTIDE SEQUENCE [LARGE SCALE GENOMIC DNA]</scope>
    <source>
        <strain evidence="1 2">DSM 26910</strain>
    </source>
</reference>
<protein>
    <submittedName>
        <fullName evidence="1">Uncharacterized protein</fullName>
    </submittedName>
</protein>
<organism evidence="1 2">
    <name type="scientific">Mariniphaga anaerophila</name>
    <dbReference type="NCBI Taxonomy" id="1484053"/>
    <lineage>
        <taxon>Bacteria</taxon>
        <taxon>Pseudomonadati</taxon>
        <taxon>Bacteroidota</taxon>
        <taxon>Bacteroidia</taxon>
        <taxon>Marinilabiliales</taxon>
        <taxon>Prolixibacteraceae</taxon>
        <taxon>Mariniphaga</taxon>
    </lineage>
</organism>
<dbReference type="AlphaFoldDB" id="A0A1M4VSS8"/>